<dbReference type="Proteomes" id="UP001479436">
    <property type="component" value="Unassembled WGS sequence"/>
</dbReference>
<feature type="chain" id="PRO_5046420712" evidence="1">
    <location>
        <begin position="18"/>
        <end position="145"/>
    </location>
</feature>
<reference evidence="2 3" key="1">
    <citation type="submission" date="2023-04" db="EMBL/GenBank/DDBJ databases">
        <title>Genome of Basidiobolus ranarum AG-B5.</title>
        <authorList>
            <person name="Stajich J.E."/>
            <person name="Carter-House D."/>
            <person name="Gryganskyi A."/>
        </authorList>
    </citation>
    <scope>NUCLEOTIDE SEQUENCE [LARGE SCALE GENOMIC DNA]</scope>
    <source>
        <strain evidence="2 3">AG-B5</strain>
    </source>
</reference>
<sequence>MFASTLISFALLGLGLSAPLPNNCATNVEINGPNVIHTGCSMKLQFHIPSQGVSTSTGVKVELYPAGSRRGTVVYQVDSVDIQSHNGPIELLFPITSRFIGNNTLILTENPSKNDRVRSARKCPSVYGAHKLQVLPSSSNVMCMF</sequence>
<keyword evidence="3" id="KW-1185">Reference proteome</keyword>
<proteinExistence type="predicted"/>
<evidence type="ECO:0000313" key="2">
    <source>
        <dbReference type="EMBL" id="KAK9708287.1"/>
    </source>
</evidence>
<dbReference type="EMBL" id="JASJQH010007497">
    <property type="protein sequence ID" value="KAK9708287.1"/>
    <property type="molecule type" value="Genomic_DNA"/>
</dbReference>
<accession>A0ABR2VWK5</accession>
<gene>
    <name evidence="2" type="ORF">K7432_009738</name>
</gene>
<protein>
    <submittedName>
        <fullName evidence="2">Uncharacterized protein</fullName>
    </submittedName>
</protein>
<evidence type="ECO:0000313" key="3">
    <source>
        <dbReference type="Proteomes" id="UP001479436"/>
    </source>
</evidence>
<evidence type="ECO:0000256" key="1">
    <source>
        <dbReference type="SAM" id="SignalP"/>
    </source>
</evidence>
<feature type="signal peptide" evidence="1">
    <location>
        <begin position="1"/>
        <end position="17"/>
    </location>
</feature>
<comment type="caution">
    <text evidence="2">The sequence shown here is derived from an EMBL/GenBank/DDBJ whole genome shotgun (WGS) entry which is preliminary data.</text>
</comment>
<keyword evidence="1" id="KW-0732">Signal</keyword>
<organism evidence="2 3">
    <name type="scientific">Basidiobolus ranarum</name>
    <dbReference type="NCBI Taxonomy" id="34480"/>
    <lineage>
        <taxon>Eukaryota</taxon>
        <taxon>Fungi</taxon>
        <taxon>Fungi incertae sedis</taxon>
        <taxon>Zoopagomycota</taxon>
        <taxon>Entomophthoromycotina</taxon>
        <taxon>Basidiobolomycetes</taxon>
        <taxon>Basidiobolales</taxon>
        <taxon>Basidiobolaceae</taxon>
        <taxon>Basidiobolus</taxon>
    </lineage>
</organism>
<name>A0ABR2VWK5_9FUNG</name>